<accession>A0A1I8AVZ1</accession>
<name>A0A1I8AVZ1_9BILA</name>
<keyword evidence="2" id="KW-1133">Transmembrane helix</keyword>
<feature type="transmembrane region" description="Helical" evidence="2">
    <location>
        <begin position="47"/>
        <end position="67"/>
    </location>
</feature>
<sequence length="89" mass="9323">MLDDDSTHEFDEDMTDAPNPDGSAWLETHVVQDGSTGHNRPSTAGKVVVSVAVVLAALGILPGFQLVRCSAVARRGASALEAPRTKGDH</sequence>
<feature type="region of interest" description="Disordered" evidence="1">
    <location>
        <begin position="1"/>
        <end position="25"/>
    </location>
</feature>
<proteinExistence type="predicted"/>
<keyword evidence="2" id="KW-0812">Transmembrane</keyword>
<dbReference type="WBParaSite" id="L893_g9811.t1">
    <property type="protein sequence ID" value="L893_g9811.t1"/>
    <property type="gene ID" value="L893_g9811"/>
</dbReference>
<dbReference type="Proteomes" id="UP000095287">
    <property type="component" value="Unplaced"/>
</dbReference>
<evidence type="ECO:0000256" key="1">
    <source>
        <dbReference type="SAM" id="MobiDB-lite"/>
    </source>
</evidence>
<protein>
    <submittedName>
        <fullName evidence="4">Transmembrane protein</fullName>
    </submittedName>
</protein>
<organism evidence="3 4">
    <name type="scientific">Steinernema glaseri</name>
    <dbReference type="NCBI Taxonomy" id="37863"/>
    <lineage>
        <taxon>Eukaryota</taxon>
        <taxon>Metazoa</taxon>
        <taxon>Ecdysozoa</taxon>
        <taxon>Nematoda</taxon>
        <taxon>Chromadorea</taxon>
        <taxon>Rhabditida</taxon>
        <taxon>Tylenchina</taxon>
        <taxon>Panagrolaimomorpha</taxon>
        <taxon>Strongyloidoidea</taxon>
        <taxon>Steinernematidae</taxon>
        <taxon>Steinernema</taxon>
    </lineage>
</organism>
<dbReference type="AlphaFoldDB" id="A0A1I8AVZ1"/>
<evidence type="ECO:0000313" key="3">
    <source>
        <dbReference type="Proteomes" id="UP000095287"/>
    </source>
</evidence>
<evidence type="ECO:0000313" key="4">
    <source>
        <dbReference type="WBParaSite" id="L893_g9811.t1"/>
    </source>
</evidence>
<reference evidence="4" key="1">
    <citation type="submission" date="2016-11" db="UniProtKB">
        <authorList>
            <consortium name="WormBaseParasite"/>
        </authorList>
    </citation>
    <scope>IDENTIFICATION</scope>
</reference>
<keyword evidence="2" id="KW-0472">Membrane</keyword>
<evidence type="ECO:0000256" key="2">
    <source>
        <dbReference type="SAM" id="Phobius"/>
    </source>
</evidence>
<keyword evidence="3" id="KW-1185">Reference proteome</keyword>